<accession>A0A8S1C0K4</accession>
<evidence type="ECO:0000256" key="3">
    <source>
        <dbReference type="ARBA" id="ARBA00023242"/>
    </source>
</evidence>
<comment type="subcellular location">
    <subcellularLocation>
        <location evidence="1">Nucleus</location>
    </subcellularLocation>
</comment>
<feature type="region of interest" description="Disordered" evidence="4">
    <location>
        <begin position="1"/>
        <end position="21"/>
    </location>
</feature>
<organism evidence="5 6">
    <name type="scientific">Cloeon dipterum</name>
    <dbReference type="NCBI Taxonomy" id="197152"/>
    <lineage>
        <taxon>Eukaryota</taxon>
        <taxon>Metazoa</taxon>
        <taxon>Ecdysozoa</taxon>
        <taxon>Arthropoda</taxon>
        <taxon>Hexapoda</taxon>
        <taxon>Insecta</taxon>
        <taxon>Pterygota</taxon>
        <taxon>Palaeoptera</taxon>
        <taxon>Ephemeroptera</taxon>
        <taxon>Pisciforma</taxon>
        <taxon>Baetidae</taxon>
        <taxon>Cloeon</taxon>
    </lineage>
</organism>
<name>A0A8S1C0K4_9INSE</name>
<dbReference type="PANTHER" id="PTHR28032">
    <property type="entry name" value="FI02826P"/>
    <property type="match status" value="1"/>
</dbReference>
<comment type="caution">
    <text evidence="5">The sequence shown here is derived from an EMBL/GenBank/DDBJ whole genome shotgun (WGS) entry which is preliminary data.</text>
</comment>
<reference evidence="5 6" key="1">
    <citation type="submission" date="2020-04" db="EMBL/GenBank/DDBJ databases">
        <authorList>
            <person name="Alioto T."/>
            <person name="Alioto T."/>
            <person name="Gomez Garrido J."/>
        </authorList>
    </citation>
    <scope>NUCLEOTIDE SEQUENCE [LARGE SCALE GENOMIC DNA]</scope>
</reference>
<evidence type="ECO:0000313" key="5">
    <source>
        <dbReference type="EMBL" id="CAB3359664.1"/>
    </source>
</evidence>
<keyword evidence="6" id="KW-1185">Reference proteome</keyword>
<evidence type="ECO:0000313" key="6">
    <source>
        <dbReference type="Proteomes" id="UP000494165"/>
    </source>
</evidence>
<dbReference type="InterPro" id="IPR038422">
    <property type="entry name" value="Cut8/Sts1_sf"/>
</dbReference>
<evidence type="ECO:0000256" key="1">
    <source>
        <dbReference type="ARBA" id="ARBA00004123"/>
    </source>
</evidence>
<dbReference type="GO" id="GO:0071630">
    <property type="term" value="P:nuclear protein quality control by the ubiquitin-proteasome system"/>
    <property type="evidence" value="ECO:0007669"/>
    <property type="project" value="InterPro"/>
</dbReference>
<dbReference type="Gene3D" id="1.20.58.1590">
    <property type="entry name" value="Tethering factor for nuclear proteasome Cut8/Sts1"/>
    <property type="match status" value="1"/>
</dbReference>
<evidence type="ECO:0000256" key="4">
    <source>
        <dbReference type="SAM" id="MobiDB-lite"/>
    </source>
</evidence>
<dbReference type="GO" id="GO:0070628">
    <property type="term" value="F:proteasome binding"/>
    <property type="evidence" value="ECO:0007669"/>
    <property type="project" value="TreeGrafter"/>
</dbReference>
<keyword evidence="3" id="KW-0539">Nucleus</keyword>
<proteinExistence type="inferred from homology"/>
<dbReference type="PANTHER" id="PTHR28032:SF1">
    <property type="entry name" value="FI02826P"/>
    <property type="match status" value="1"/>
</dbReference>
<gene>
    <name evidence="5" type="ORF">CLODIP_2_CD07945</name>
</gene>
<dbReference type="InterPro" id="IPR013868">
    <property type="entry name" value="Cut8/Sts1_fam"/>
</dbReference>
<sequence length="349" mass="39319">MDSVLHTPGGFNSDSDADEPVHNMRRFTRRALMEVSSSTPLPVTPEFNTSSFPTPSPSPDELIIQLRGRRKLPVTWSPDVKRSPIKLIPGSPNQSGIVLRSTPRKRLLLFDEHTPEKSPRKVSRIAGRLELLSFTSQTPSPSKRKSVERLGTRNLPQVPLSSLLKGQSKQQLINLLLGVIESQPDVEQMVRDNLSFPDLELMEEQLSTLKGNIFKCFPGTRLTERYDAFGFARVCTHLNMFKKAVIDHGNELVDSKNYGAVIEYAEMAWKYVSLTPTWESDAHNTIKRSCFKNLASKCMTAIKNGNFTQDEYQRIEESLKKMVSDSDEIRSCLKKIAAMRPKPSSSPTK</sequence>
<dbReference type="EMBL" id="CADEPI010000002">
    <property type="protein sequence ID" value="CAB3359664.1"/>
    <property type="molecule type" value="Genomic_DNA"/>
</dbReference>
<dbReference type="AlphaFoldDB" id="A0A8S1C0K4"/>
<dbReference type="OrthoDB" id="10061064at2759"/>
<evidence type="ECO:0000256" key="2">
    <source>
        <dbReference type="ARBA" id="ARBA00006199"/>
    </source>
</evidence>
<dbReference type="Pfam" id="PF08559">
    <property type="entry name" value="Cut8"/>
    <property type="match status" value="1"/>
</dbReference>
<dbReference type="GO" id="GO:0031965">
    <property type="term" value="C:nuclear membrane"/>
    <property type="evidence" value="ECO:0007669"/>
    <property type="project" value="TreeGrafter"/>
</dbReference>
<dbReference type="Proteomes" id="UP000494165">
    <property type="component" value="Unassembled WGS sequence"/>
</dbReference>
<dbReference type="GO" id="GO:0031144">
    <property type="term" value="P:proteasome localization"/>
    <property type="evidence" value="ECO:0007669"/>
    <property type="project" value="InterPro"/>
</dbReference>
<comment type="similarity">
    <text evidence="2">Belongs to the cut8/STS1 family.</text>
</comment>
<protein>
    <submittedName>
        <fullName evidence="5">Uncharacterized protein</fullName>
    </submittedName>
</protein>
<feature type="region of interest" description="Disordered" evidence="4">
    <location>
        <begin position="36"/>
        <end position="58"/>
    </location>
</feature>